<keyword evidence="3 6" id="KW-0812">Transmembrane</keyword>
<dbReference type="NCBIfam" id="TIGR02532">
    <property type="entry name" value="IV_pilin_GFxxxE"/>
    <property type="match status" value="1"/>
</dbReference>
<sequence length="148" mass="17058">MKTIRKKHGFTLIELIVVLSILAILATLLIPSLTGYIEKAKKQAVLTEAKEVWTAAQAALSECYAMYPESFEESCKFTSTIGGEKMTKFGRISNGALNALQRNPKDQTDFKRYPYSDFPYEKRESRCTQFWEKWIHGNHDCRKRTNHC</sequence>
<dbReference type="Pfam" id="PF07963">
    <property type="entry name" value="N_methyl"/>
    <property type="match status" value="1"/>
</dbReference>
<organism evidence="7 8">
    <name type="scientific">Coprococcus comes</name>
    <dbReference type="NCBI Taxonomy" id="410072"/>
    <lineage>
        <taxon>Bacteria</taxon>
        <taxon>Bacillati</taxon>
        <taxon>Bacillota</taxon>
        <taxon>Clostridia</taxon>
        <taxon>Lachnospirales</taxon>
        <taxon>Lachnospiraceae</taxon>
        <taxon>Coprococcus</taxon>
    </lineage>
</organism>
<dbReference type="Gene3D" id="3.30.700.10">
    <property type="entry name" value="Glycoprotein, Type 4 Pilin"/>
    <property type="match status" value="1"/>
</dbReference>
<evidence type="ECO:0000256" key="2">
    <source>
        <dbReference type="ARBA" id="ARBA00022481"/>
    </source>
</evidence>
<evidence type="ECO:0000256" key="4">
    <source>
        <dbReference type="ARBA" id="ARBA00022989"/>
    </source>
</evidence>
<dbReference type="PANTHER" id="PTHR30093:SF44">
    <property type="entry name" value="TYPE II SECRETION SYSTEM CORE PROTEIN G"/>
    <property type="match status" value="1"/>
</dbReference>
<name>A0A3R6A627_9FIRM</name>
<dbReference type="GO" id="GO:0016020">
    <property type="term" value="C:membrane"/>
    <property type="evidence" value="ECO:0007669"/>
    <property type="project" value="UniProtKB-SubCell"/>
</dbReference>
<dbReference type="PROSITE" id="PS00409">
    <property type="entry name" value="PROKAR_NTER_METHYL"/>
    <property type="match status" value="1"/>
</dbReference>
<keyword evidence="8" id="KW-1185">Reference proteome</keyword>
<keyword evidence="5 6" id="KW-0472">Membrane</keyword>
<keyword evidence="4 6" id="KW-1133">Transmembrane helix</keyword>
<dbReference type="SUPFAM" id="SSF54523">
    <property type="entry name" value="Pili subunits"/>
    <property type="match status" value="1"/>
</dbReference>
<evidence type="ECO:0000256" key="1">
    <source>
        <dbReference type="ARBA" id="ARBA00004167"/>
    </source>
</evidence>
<gene>
    <name evidence="7" type="ORF">DWX03_13000</name>
</gene>
<comment type="caution">
    <text evidence="7">The sequence shown here is derived from an EMBL/GenBank/DDBJ whole genome shotgun (WGS) entry which is preliminary data.</text>
</comment>
<evidence type="ECO:0000256" key="5">
    <source>
        <dbReference type="ARBA" id="ARBA00023136"/>
    </source>
</evidence>
<evidence type="ECO:0000256" key="6">
    <source>
        <dbReference type="SAM" id="Phobius"/>
    </source>
</evidence>
<dbReference type="AlphaFoldDB" id="A0A3R6A627"/>
<keyword evidence="2" id="KW-0488">Methylation</keyword>
<reference evidence="7 8" key="1">
    <citation type="submission" date="2018-08" db="EMBL/GenBank/DDBJ databases">
        <title>A genome reference for cultivated species of the human gut microbiota.</title>
        <authorList>
            <person name="Zou Y."/>
            <person name="Xue W."/>
            <person name="Luo G."/>
        </authorList>
    </citation>
    <scope>NUCLEOTIDE SEQUENCE [LARGE SCALE GENOMIC DNA]</scope>
    <source>
        <strain evidence="7 8">AF18-12LB</strain>
    </source>
</reference>
<proteinExistence type="predicted"/>
<comment type="subcellular location">
    <subcellularLocation>
        <location evidence="1">Membrane</location>
        <topology evidence="1">Single-pass membrane protein</topology>
    </subcellularLocation>
</comment>
<evidence type="ECO:0000256" key="3">
    <source>
        <dbReference type="ARBA" id="ARBA00022692"/>
    </source>
</evidence>
<evidence type="ECO:0000313" key="8">
    <source>
        <dbReference type="Proteomes" id="UP000283360"/>
    </source>
</evidence>
<dbReference type="PANTHER" id="PTHR30093">
    <property type="entry name" value="GENERAL SECRETION PATHWAY PROTEIN G"/>
    <property type="match status" value="1"/>
</dbReference>
<feature type="transmembrane region" description="Helical" evidence="6">
    <location>
        <begin position="12"/>
        <end position="33"/>
    </location>
</feature>
<evidence type="ECO:0000313" key="7">
    <source>
        <dbReference type="EMBL" id="RGT88276.1"/>
    </source>
</evidence>
<dbReference type="Proteomes" id="UP000283360">
    <property type="component" value="Unassembled WGS sequence"/>
</dbReference>
<protein>
    <submittedName>
        <fullName evidence="7">Prepilin-type N-terminal cleavage/methylation domain-containing protein</fullName>
    </submittedName>
</protein>
<dbReference type="InterPro" id="IPR012902">
    <property type="entry name" value="N_methyl_site"/>
</dbReference>
<dbReference type="EMBL" id="QRXJ01000018">
    <property type="protein sequence ID" value="RGT88276.1"/>
    <property type="molecule type" value="Genomic_DNA"/>
</dbReference>
<accession>A0A3R6A627</accession>
<dbReference type="InterPro" id="IPR045584">
    <property type="entry name" value="Pilin-like"/>
</dbReference>